<organism evidence="2 3">
    <name type="scientific">Dicentrarchus labrax</name>
    <name type="common">European seabass</name>
    <name type="synonym">Morone labrax</name>
    <dbReference type="NCBI Taxonomy" id="13489"/>
    <lineage>
        <taxon>Eukaryota</taxon>
        <taxon>Metazoa</taxon>
        <taxon>Chordata</taxon>
        <taxon>Craniata</taxon>
        <taxon>Vertebrata</taxon>
        <taxon>Euteleostomi</taxon>
        <taxon>Actinopterygii</taxon>
        <taxon>Neopterygii</taxon>
        <taxon>Teleostei</taxon>
        <taxon>Neoteleostei</taxon>
        <taxon>Acanthomorphata</taxon>
        <taxon>Eupercaria</taxon>
        <taxon>Moronidae</taxon>
        <taxon>Dicentrarchus</taxon>
    </lineage>
</organism>
<feature type="transmembrane region" description="Helical" evidence="1">
    <location>
        <begin position="229"/>
        <end position="251"/>
    </location>
</feature>
<keyword evidence="3" id="KW-1185">Reference proteome</keyword>
<protein>
    <recommendedName>
        <fullName evidence="4">Type I cytokine receptor cytokine-binding domain-containing protein</fullName>
    </recommendedName>
</protein>
<dbReference type="GeneID" id="127379201"/>
<gene>
    <name evidence="2" type="primary">LOC127379201</name>
</gene>
<dbReference type="AlphaFoldDB" id="A0A8P4GHK1"/>
<dbReference type="InterPro" id="IPR013783">
    <property type="entry name" value="Ig-like_fold"/>
</dbReference>
<evidence type="ECO:0000256" key="1">
    <source>
        <dbReference type="SAM" id="Phobius"/>
    </source>
</evidence>
<proteinExistence type="predicted"/>
<dbReference type="Gene3D" id="2.60.40.10">
    <property type="entry name" value="Immunoglobulins"/>
    <property type="match status" value="1"/>
</dbReference>
<evidence type="ECO:0000313" key="3">
    <source>
        <dbReference type="Proteomes" id="UP000694389"/>
    </source>
</evidence>
<evidence type="ECO:0000313" key="2">
    <source>
        <dbReference type="Ensembl" id="ENSDLAP00005074174.1"/>
    </source>
</evidence>
<dbReference type="GeneTree" id="ENSGT00910000145429"/>
<evidence type="ECO:0008006" key="4">
    <source>
        <dbReference type="Google" id="ProtNLM"/>
    </source>
</evidence>
<dbReference type="Ensembl" id="ENSDLAT00005083268.1">
    <property type="protein sequence ID" value="ENSDLAP00005074174.1"/>
    <property type="gene ID" value="ENSDLAG00005028151.1"/>
</dbReference>
<dbReference type="Proteomes" id="UP000694389">
    <property type="component" value="Unassembled WGS sequence"/>
</dbReference>
<dbReference type="RefSeq" id="XP_051284484.1">
    <property type="nucleotide sequence ID" value="XM_051428524.1"/>
</dbReference>
<reference evidence="2" key="1">
    <citation type="submission" date="2025-08" db="UniProtKB">
        <authorList>
            <consortium name="Ensembl"/>
        </authorList>
    </citation>
    <scope>IDENTIFICATION</scope>
</reference>
<reference evidence="2" key="2">
    <citation type="submission" date="2025-09" db="UniProtKB">
        <authorList>
            <consortium name="Ensembl"/>
        </authorList>
    </citation>
    <scope>IDENTIFICATION</scope>
</reference>
<keyword evidence="1" id="KW-0812">Transmembrane</keyword>
<keyword evidence="1" id="KW-1133">Transmembrane helix</keyword>
<sequence>MDGGDLFLTVKTVCNKNESEPFDINITYPELVRDLQCYIYSSTQSYCSWIPVSHASNLTFFYFLTEENFTGKAYSDLNHTTILYLECSSYTPSNGVRTGCDLQSNVNQGIHIVFNATVDNKPARNTFQIKASKVNLPAPDWGLIYYGNKLSINWSTPDIFHPSDWKILLNVTKCNKEVLKPFSGVNSYELDIDPSCRYCISLKAQMFYERGETPWTNRTCFGRDKAPEALYAVLIIPLLLSGLAALMLVCCMKNKNNIFPKVPEPRDLLSDISDNNNKSTVCNLYIPAEEEHSCKITLVLDPEINKP</sequence>
<name>A0A8P4GHK1_DICLA</name>
<accession>A0A8P4GHK1</accession>
<keyword evidence="1" id="KW-0472">Membrane</keyword>